<evidence type="ECO:0000256" key="1">
    <source>
        <dbReference type="SAM" id="MobiDB-lite"/>
    </source>
</evidence>
<keyword evidence="3" id="KW-1185">Reference proteome</keyword>
<feature type="compositionally biased region" description="Pro residues" evidence="1">
    <location>
        <begin position="168"/>
        <end position="181"/>
    </location>
</feature>
<evidence type="ECO:0000313" key="3">
    <source>
        <dbReference type="Proteomes" id="UP001221757"/>
    </source>
</evidence>
<reference evidence="2" key="1">
    <citation type="submission" date="2023-03" db="EMBL/GenBank/DDBJ databases">
        <title>Massive genome expansion in bonnet fungi (Mycena s.s.) driven by repeated elements and novel gene families across ecological guilds.</title>
        <authorList>
            <consortium name="Lawrence Berkeley National Laboratory"/>
            <person name="Harder C.B."/>
            <person name="Miyauchi S."/>
            <person name="Viragh M."/>
            <person name="Kuo A."/>
            <person name="Thoen E."/>
            <person name="Andreopoulos B."/>
            <person name="Lu D."/>
            <person name="Skrede I."/>
            <person name="Drula E."/>
            <person name="Henrissat B."/>
            <person name="Morin E."/>
            <person name="Kohler A."/>
            <person name="Barry K."/>
            <person name="LaButti K."/>
            <person name="Morin E."/>
            <person name="Salamov A."/>
            <person name="Lipzen A."/>
            <person name="Mereny Z."/>
            <person name="Hegedus B."/>
            <person name="Baldrian P."/>
            <person name="Stursova M."/>
            <person name="Weitz H."/>
            <person name="Taylor A."/>
            <person name="Grigoriev I.V."/>
            <person name="Nagy L.G."/>
            <person name="Martin F."/>
            <person name="Kauserud H."/>
        </authorList>
    </citation>
    <scope>NUCLEOTIDE SEQUENCE</scope>
    <source>
        <strain evidence="2">CBHHK067</strain>
    </source>
</reference>
<evidence type="ECO:0000313" key="2">
    <source>
        <dbReference type="EMBL" id="KAJ7628059.1"/>
    </source>
</evidence>
<comment type="caution">
    <text evidence="2">The sequence shown here is derived from an EMBL/GenBank/DDBJ whole genome shotgun (WGS) entry which is preliminary data.</text>
</comment>
<gene>
    <name evidence="2" type="ORF">B0H17DRAFT_1150799</name>
</gene>
<feature type="compositionally biased region" description="Low complexity" evidence="1">
    <location>
        <begin position="219"/>
        <end position="237"/>
    </location>
</feature>
<feature type="region of interest" description="Disordered" evidence="1">
    <location>
        <begin position="143"/>
        <end position="186"/>
    </location>
</feature>
<proteinExistence type="predicted"/>
<name>A0AAD7BQI7_MYCRO</name>
<organism evidence="2 3">
    <name type="scientific">Mycena rosella</name>
    <name type="common">Pink bonnet</name>
    <name type="synonym">Agaricus rosellus</name>
    <dbReference type="NCBI Taxonomy" id="1033263"/>
    <lineage>
        <taxon>Eukaryota</taxon>
        <taxon>Fungi</taxon>
        <taxon>Dikarya</taxon>
        <taxon>Basidiomycota</taxon>
        <taxon>Agaricomycotina</taxon>
        <taxon>Agaricomycetes</taxon>
        <taxon>Agaricomycetidae</taxon>
        <taxon>Agaricales</taxon>
        <taxon>Marasmiineae</taxon>
        <taxon>Mycenaceae</taxon>
        <taxon>Mycena</taxon>
    </lineage>
</organism>
<dbReference type="Proteomes" id="UP001221757">
    <property type="component" value="Unassembled WGS sequence"/>
</dbReference>
<dbReference type="AlphaFoldDB" id="A0AAD7BQI7"/>
<feature type="compositionally biased region" description="Low complexity" evidence="1">
    <location>
        <begin position="250"/>
        <end position="263"/>
    </location>
</feature>
<dbReference type="EMBL" id="JARKIE010000561">
    <property type="protein sequence ID" value="KAJ7628059.1"/>
    <property type="molecule type" value="Genomic_DNA"/>
</dbReference>
<feature type="region of interest" description="Disordered" evidence="1">
    <location>
        <begin position="219"/>
        <end position="293"/>
    </location>
</feature>
<sequence length="293" mass="30602">MSYESRHALSARHFERLSSILTEANAHYSAVATAARAAIITKLVHPPRARTRAQRLGLAVNTRAAAKCDPRSVSVVPLPVIDSAPSPPPAPPARRARPALRLVVPRARPDVPVPVNCGPASGSGGYTGSTPAVAPTVLREQNNHWRGPTSRFSLTPDDPLFTLAPRRAPLPPAAADPPVVPDVPFNDDDEDVFANWELGYPASGAADYVGSVSSVASYASSSSSSSESESSASNSSGPATPADSEMIAIGGPVPVLSGSGSSSGKRKTQSEDDVAEKRPKYGRKAWVRGRTLC</sequence>
<accession>A0AAD7BQI7</accession>
<protein>
    <submittedName>
        <fullName evidence="2">Uncharacterized protein</fullName>
    </submittedName>
</protein>